<dbReference type="InterPro" id="IPR012947">
    <property type="entry name" value="tRNA_SAD"/>
</dbReference>
<dbReference type="WBParaSite" id="TASK_0000364901-mRNA-1">
    <property type="protein sequence ID" value="TASK_0000364901-mRNA-1"/>
    <property type="gene ID" value="TASK_0000364901"/>
</dbReference>
<name>A0A0R3W1M7_TAEAS</name>
<dbReference type="GO" id="GO:0005524">
    <property type="term" value="F:ATP binding"/>
    <property type="evidence" value="ECO:0007669"/>
    <property type="project" value="InterPro"/>
</dbReference>
<dbReference type="OrthoDB" id="6262965at2759"/>
<gene>
    <name evidence="2" type="ORF">TASK_LOCUS3650</name>
</gene>
<dbReference type="GO" id="GO:0004813">
    <property type="term" value="F:alanine-tRNA ligase activity"/>
    <property type="evidence" value="ECO:0007669"/>
    <property type="project" value="TreeGrafter"/>
</dbReference>
<dbReference type="STRING" id="60517.A0A0R3W1M7"/>
<dbReference type="AlphaFoldDB" id="A0A0R3W1M7"/>
<feature type="domain" description="Threonyl/alanyl tRNA synthetase SAD" evidence="1">
    <location>
        <begin position="190"/>
        <end position="244"/>
    </location>
</feature>
<keyword evidence="3" id="KW-1185">Reference proteome</keyword>
<dbReference type="PANTHER" id="PTHR11777:SF9">
    <property type="entry name" value="ALANINE--TRNA LIGASE, CYTOPLASMIC"/>
    <property type="match status" value="1"/>
</dbReference>
<evidence type="ECO:0000313" key="2">
    <source>
        <dbReference type="EMBL" id="VDK32126.1"/>
    </source>
</evidence>
<dbReference type="SUPFAM" id="SSF55186">
    <property type="entry name" value="ThrRS/AlaRS common domain"/>
    <property type="match status" value="1"/>
</dbReference>
<protein>
    <submittedName>
        <fullName evidence="4">tRNA_SAD domain-containing protein</fullName>
    </submittedName>
</protein>
<dbReference type="GO" id="GO:0002161">
    <property type="term" value="F:aminoacyl-tRNA deacylase activity"/>
    <property type="evidence" value="ECO:0007669"/>
    <property type="project" value="TreeGrafter"/>
</dbReference>
<organism evidence="4">
    <name type="scientific">Taenia asiatica</name>
    <name type="common">Asian tapeworm</name>
    <dbReference type="NCBI Taxonomy" id="60517"/>
    <lineage>
        <taxon>Eukaryota</taxon>
        <taxon>Metazoa</taxon>
        <taxon>Spiralia</taxon>
        <taxon>Lophotrochozoa</taxon>
        <taxon>Platyhelminthes</taxon>
        <taxon>Cestoda</taxon>
        <taxon>Eucestoda</taxon>
        <taxon>Cyclophyllidea</taxon>
        <taxon>Taeniidae</taxon>
        <taxon>Taenia</taxon>
    </lineage>
</organism>
<dbReference type="InterPro" id="IPR050058">
    <property type="entry name" value="Ala-tRNA_ligase"/>
</dbReference>
<dbReference type="Pfam" id="PF07973">
    <property type="entry name" value="tRNA_SAD"/>
    <property type="match status" value="1"/>
</dbReference>
<evidence type="ECO:0000313" key="4">
    <source>
        <dbReference type="WBParaSite" id="TASK_0000364901-mRNA-1"/>
    </source>
</evidence>
<sequence>MVPPLKAKLVALIHGDSDNLQLVTDSIHFTKVLSSPNPEGNRRGMIFDQSNFFSPSGGQISDVGVIKAETNQDRRFSLMRSHTAQHLLHWAFEDELASMNFSDRSAESESSIQSSIFHHGGRVEYDRCSVRLTLLETPEKLEPLVEAVQARCRAAIEAKLPIFCQVAEMEQVIEKSFVKRFAWATYPPMVRVICIGGDLETIEEKLNDPPAFYSAELCGGTHLHHTEDLVDVVIVGLRCRNQSIKEVCSLFINPVLLFVAISGESAARSRDYGERMLSRVSTEFEVLETESREAKGSMPWLLDCAERVIALMSQVNSILGGLEENLPYLHRSALTRCQRRLSTLLGGIKTAMRDCASIPAHVDPLTVAQLERLFKEGQTGAEGSPFVGAFNISNFDKAKGKAVEWATAASNRLDLSGRNLGIRVEDFRKDSLDSGADHFAIVRLFSLKDQRQRDWKPHFAKLVHSTTEL</sequence>
<reference evidence="4" key="1">
    <citation type="submission" date="2017-02" db="UniProtKB">
        <authorList>
            <consortium name="WormBaseParasite"/>
        </authorList>
    </citation>
    <scope>IDENTIFICATION</scope>
</reference>
<evidence type="ECO:0000313" key="3">
    <source>
        <dbReference type="Proteomes" id="UP000282613"/>
    </source>
</evidence>
<dbReference type="Proteomes" id="UP000282613">
    <property type="component" value="Unassembled WGS sequence"/>
</dbReference>
<dbReference type="PANTHER" id="PTHR11777">
    <property type="entry name" value="ALANYL-TRNA SYNTHETASE"/>
    <property type="match status" value="1"/>
</dbReference>
<dbReference type="GO" id="GO:0006419">
    <property type="term" value="P:alanyl-tRNA aminoacylation"/>
    <property type="evidence" value="ECO:0007669"/>
    <property type="project" value="TreeGrafter"/>
</dbReference>
<proteinExistence type="predicted"/>
<dbReference type="Gene3D" id="3.30.980.10">
    <property type="entry name" value="Threonyl-trna Synthetase, Chain A, domain 2"/>
    <property type="match status" value="1"/>
</dbReference>
<dbReference type="EMBL" id="UYRS01018306">
    <property type="protein sequence ID" value="VDK32126.1"/>
    <property type="molecule type" value="Genomic_DNA"/>
</dbReference>
<accession>A0A0R3W1M7</accession>
<evidence type="ECO:0000259" key="1">
    <source>
        <dbReference type="Pfam" id="PF07973"/>
    </source>
</evidence>
<reference evidence="2 3" key="2">
    <citation type="submission" date="2018-11" db="EMBL/GenBank/DDBJ databases">
        <authorList>
            <consortium name="Pathogen Informatics"/>
        </authorList>
    </citation>
    <scope>NUCLEOTIDE SEQUENCE [LARGE SCALE GENOMIC DNA]</scope>
</reference>
<dbReference type="InterPro" id="IPR018163">
    <property type="entry name" value="Thr/Ala-tRNA-synth_IIc_edit"/>
</dbReference>